<reference evidence="2" key="2">
    <citation type="submission" date="2015-08" db="EMBL/GenBank/DDBJ databases">
        <title>Draft Genome Sequence of a Heterotrophic Facultative Anaerobic Bacterium Ardenticatena maritima Strain 110S.</title>
        <authorList>
            <person name="Kawaichi S."/>
            <person name="Yoshida T."/>
            <person name="Sako Y."/>
            <person name="Nakamura R."/>
        </authorList>
    </citation>
    <scope>NUCLEOTIDE SEQUENCE [LARGE SCALE GENOMIC DNA]</scope>
    <source>
        <strain evidence="2">110S</strain>
    </source>
</reference>
<dbReference type="AlphaFoldDB" id="A0A0M8K9R8"/>
<organism evidence="1 2">
    <name type="scientific">Ardenticatena maritima</name>
    <dbReference type="NCBI Taxonomy" id="872965"/>
    <lineage>
        <taxon>Bacteria</taxon>
        <taxon>Bacillati</taxon>
        <taxon>Chloroflexota</taxon>
        <taxon>Ardenticatenia</taxon>
        <taxon>Ardenticatenales</taxon>
        <taxon>Ardenticatenaceae</taxon>
        <taxon>Ardenticatena</taxon>
    </lineage>
</organism>
<proteinExistence type="predicted"/>
<dbReference type="InParanoid" id="A0A0M8K9R8"/>
<reference evidence="1 2" key="1">
    <citation type="journal article" date="2015" name="Genome Announc.">
        <title>Draft Genome Sequence of a Heterotrophic Facultative Anaerobic Thermophilic Bacterium, Ardenticatena maritima Strain 110ST.</title>
        <authorList>
            <person name="Kawaichi S."/>
            <person name="Yoshida T."/>
            <person name="Sako Y."/>
            <person name="Nakamura R."/>
        </authorList>
    </citation>
    <scope>NUCLEOTIDE SEQUENCE [LARGE SCALE GENOMIC DNA]</scope>
    <source>
        <strain evidence="1 2">110S</strain>
    </source>
</reference>
<accession>A0A0M8K9R8</accession>
<keyword evidence="2" id="KW-1185">Reference proteome</keyword>
<comment type="caution">
    <text evidence="1">The sequence shown here is derived from an EMBL/GenBank/DDBJ whole genome shotgun (WGS) entry which is preliminary data.</text>
</comment>
<sequence length="75" mass="8301">MQSRRTLFGRILSVGYAHAENDCDIVATQVAMVAKLLQRGGGGIDVEGKSWYNENVPERWGCEEEVEDAFLPACL</sequence>
<dbReference type="Proteomes" id="UP000037784">
    <property type="component" value="Unassembled WGS sequence"/>
</dbReference>
<protein>
    <submittedName>
        <fullName evidence="1">Uncharacterized protein</fullName>
    </submittedName>
</protein>
<dbReference type="EMBL" id="BBZA01000123">
    <property type="protein sequence ID" value="GAP63186.1"/>
    <property type="molecule type" value="Genomic_DNA"/>
</dbReference>
<gene>
    <name evidence="1" type="ORF">ARMA_1609</name>
</gene>
<name>A0A0M8K9R8_9CHLR</name>
<evidence type="ECO:0000313" key="1">
    <source>
        <dbReference type="EMBL" id="GAP63186.1"/>
    </source>
</evidence>
<evidence type="ECO:0000313" key="2">
    <source>
        <dbReference type="Proteomes" id="UP000037784"/>
    </source>
</evidence>